<name>A0ABV9UAP9_9ACTN</name>
<feature type="transmembrane region" description="Helical" evidence="1">
    <location>
        <begin position="118"/>
        <end position="139"/>
    </location>
</feature>
<dbReference type="EMBL" id="JBHSIT010000014">
    <property type="protein sequence ID" value="MFC4912926.1"/>
    <property type="molecule type" value="Genomic_DNA"/>
</dbReference>
<proteinExistence type="predicted"/>
<evidence type="ECO:0000256" key="1">
    <source>
        <dbReference type="SAM" id="Phobius"/>
    </source>
</evidence>
<feature type="transmembrane region" description="Helical" evidence="1">
    <location>
        <begin position="50"/>
        <end position="72"/>
    </location>
</feature>
<comment type="caution">
    <text evidence="2">The sequence shown here is derived from an EMBL/GenBank/DDBJ whole genome shotgun (WGS) entry which is preliminary data.</text>
</comment>
<accession>A0ABV9UAP9</accession>
<dbReference type="RefSeq" id="WP_378263334.1">
    <property type="nucleotide sequence ID" value="NZ_JBHSIT010000014.1"/>
</dbReference>
<dbReference type="SUPFAM" id="SSF48317">
    <property type="entry name" value="Acid phosphatase/Vanadium-dependent haloperoxidase"/>
    <property type="match status" value="1"/>
</dbReference>
<evidence type="ECO:0000313" key="3">
    <source>
        <dbReference type="Proteomes" id="UP001595872"/>
    </source>
</evidence>
<protein>
    <recommendedName>
        <fullName evidence="4">PAP2 superfamily protein</fullName>
    </recommendedName>
</protein>
<evidence type="ECO:0008006" key="4">
    <source>
        <dbReference type="Google" id="ProtNLM"/>
    </source>
</evidence>
<dbReference type="InterPro" id="IPR036938">
    <property type="entry name" value="PAP2/HPO_sf"/>
</dbReference>
<feature type="transmembrane region" description="Helical" evidence="1">
    <location>
        <begin position="25"/>
        <end position="44"/>
    </location>
</feature>
<feature type="transmembrane region" description="Helical" evidence="1">
    <location>
        <begin position="79"/>
        <end position="106"/>
    </location>
</feature>
<keyword evidence="3" id="KW-1185">Reference proteome</keyword>
<evidence type="ECO:0000313" key="2">
    <source>
        <dbReference type="EMBL" id="MFC4912926.1"/>
    </source>
</evidence>
<gene>
    <name evidence="2" type="ORF">ACFPCY_36895</name>
</gene>
<sequence length="140" mass="14317">MAFIVGGVIVGRFSDHHLTTREHRIVPLVLSLLSVGLGITTLQIGGAPSALVAVEVSMLGGLVVMGPITAIWKISFHTGVGAAAVCILMVVHGLALAGLLLLVVLIGWSRVVLAHHSVAQVMAGAPVGVLAALPAFLLVR</sequence>
<keyword evidence="1" id="KW-0472">Membrane</keyword>
<reference evidence="3" key="1">
    <citation type="journal article" date="2019" name="Int. J. Syst. Evol. Microbiol.">
        <title>The Global Catalogue of Microorganisms (GCM) 10K type strain sequencing project: providing services to taxonomists for standard genome sequencing and annotation.</title>
        <authorList>
            <consortium name="The Broad Institute Genomics Platform"/>
            <consortium name="The Broad Institute Genome Sequencing Center for Infectious Disease"/>
            <person name="Wu L."/>
            <person name="Ma J."/>
        </authorList>
    </citation>
    <scope>NUCLEOTIDE SEQUENCE [LARGE SCALE GENOMIC DNA]</scope>
    <source>
        <strain evidence="3">KLKA75</strain>
    </source>
</reference>
<keyword evidence="1" id="KW-1133">Transmembrane helix</keyword>
<keyword evidence="1" id="KW-0812">Transmembrane</keyword>
<organism evidence="2 3">
    <name type="scientific">Actinomadura gamaensis</name>
    <dbReference type="NCBI Taxonomy" id="1763541"/>
    <lineage>
        <taxon>Bacteria</taxon>
        <taxon>Bacillati</taxon>
        <taxon>Actinomycetota</taxon>
        <taxon>Actinomycetes</taxon>
        <taxon>Streptosporangiales</taxon>
        <taxon>Thermomonosporaceae</taxon>
        <taxon>Actinomadura</taxon>
    </lineage>
</organism>
<dbReference type="Proteomes" id="UP001595872">
    <property type="component" value="Unassembled WGS sequence"/>
</dbReference>